<reference evidence="2 3" key="1">
    <citation type="submission" date="2024-04" db="EMBL/GenBank/DDBJ databases">
        <title>Phyllosticta paracitricarpa is synonymous to the EU quarantine fungus P. citricarpa based on phylogenomic analyses.</title>
        <authorList>
            <consortium name="Lawrence Berkeley National Laboratory"/>
            <person name="Van ingen-buijs V.A."/>
            <person name="Van westerhoven A.C."/>
            <person name="Haridas S."/>
            <person name="Skiadas P."/>
            <person name="Martin F."/>
            <person name="Groenewald J.Z."/>
            <person name="Crous P.W."/>
            <person name="Seidl M.F."/>
        </authorList>
    </citation>
    <scope>NUCLEOTIDE SEQUENCE [LARGE SCALE GENOMIC DNA]</scope>
    <source>
        <strain evidence="2 3">CPC 17464</strain>
    </source>
</reference>
<protein>
    <submittedName>
        <fullName evidence="2">Uncharacterized protein</fullName>
    </submittedName>
</protein>
<name>A0ABR1M3F3_9PEZI</name>
<gene>
    <name evidence="2" type="ORF">J3D65DRAFT_599915</name>
</gene>
<evidence type="ECO:0000256" key="1">
    <source>
        <dbReference type="SAM" id="Phobius"/>
    </source>
</evidence>
<organism evidence="2 3">
    <name type="scientific">Phyllosticta citribraziliensis</name>
    <dbReference type="NCBI Taxonomy" id="989973"/>
    <lineage>
        <taxon>Eukaryota</taxon>
        <taxon>Fungi</taxon>
        <taxon>Dikarya</taxon>
        <taxon>Ascomycota</taxon>
        <taxon>Pezizomycotina</taxon>
        <taxon>Dothideomycetes</taxon>
        <taxon>Dothideomycetes incertae sedis</taxon>
        <taxon>Botryosphaeriales</taxon>
        <taxon>Phyllostictaceae</taxon>
        <taxon>Phyllosticta</taxon>
    </lineage>
</organism>
<keyword evidence="1" id="KW-0812">Transmembrane</keyword>
<feature type="transmembrane region" description="Helical" evidence="1">
    <location>
        <begin position="237"/>
        <end position="259"/>
    </location>
</feature>
<keyword evidence="1" id="KW-0472">Membrane</keyword>
<comment type="caution">
    <text evidence="2">The sequence shown here is derived from an EMBL/GenBank/DDBJ whole genome shotgun (WGS) entry which is preliminary data.</text>
</comment>
<evidence type="ECO:0000313" key="3">
    <source>
        <dbReference type="Proteomes" id="UP001360953"/>
    </source>
</evidence>
<dbReference type="RefSeq" id="XP_066658415.1">
    <property type="nucleotide sequence ID" value="XM_066797939.1"/>
</dbReference>
<proteinExistence type="predicted"/>
<accession>A0ABR1M3F3</accession>
<sequence>MPVFEIHTGTSAYRSKISTAAPLGDLTTSFYMPFDCDTGYLSVSYASSFYTSGNSTVSSTTSFTLVQQAKTCLKSGKGEAVSCWPFGTSALQADALSGGGYYSPGFFCPNGWTTACASVASGISYSTYSMFSFGFSVRPGDTVAGCCPFGFDCSTTSSLHEIQGCVRTEISIPATLLDCSVPSTPISRNPGDLTTSQAPMIQINWNSKDLESYSKSRNPAPVRISNSSQGLSSTTKIAISVIVPIVSLMLLIGSVLWFLRRRKARLLRARPQKQECSDLDKDQGNFHVTELPHEGSAMMELPQPSMELHDPHSEHFLRAQRCTTELPGRD</sequence>
<dbReference type="GeneID" id="92030845"/>
<evidence type="ECO:0000313" key="2">
    <source>
        <dbReference type="EMBL" id="KAK7542122.1"/>
    </source>
</evidence>
<keyword evidence="1" id="KW-1133">Transmembrane helix</keyword>
<dbReference type="EMBL" id="JBBPEH010000002">
    <property type="protein sequence ID" value="KAK7542122.1"/>
    <property type="molecule type" value="Genomic_DNA"/>
</dbReference>
<keyword evidence="3" id="KW-1185">Reference proteome</keyword>
<dbReference type="Proteomes" id="UP001360953">
    <property type="component" value="Unassembled WGS sequence"/>
</dbReference>